<dbReference type="GO" id="GO:0016787">
    <property type="term" value="F:hydrolase activity"/>
    <property type="evidence" value="ECO:0007669"/>
    <property type="project" value="UniProtKB-KW"/>
</dbReference>
<feature type="domain" description="Carboxyltransferase" evidence="4">
    <location>
        <begin position="20"/>
        <end position="297"/>
    </location>
</feature>
<protein>
    <submittedName>
        <fullName evidence="5">Allophanate hydrolase subunit 2</fullName>
    </submittedName>
</protein>
<sequence length="312" mass="33977">MVSPGLLSTVQDGGRQGYRHHGLAQGGAMDLRSYAWANKLLDNPRNAACLEMVLGGFHAIARGNLQIALTGAEAPVRVNGRPMPLWQTLNLTDGDELVIGRSSSHRLIYLAVAGGLDAPECFGSCSVVVREHMPGQDPVASGDRLVALKDGHQQPIRSVPQQHRLAPDTETRLRLIPGYQYREFHPNDMLRLTTSTYRVSDLSDRMGFRLNGLAMGSSPPGIISEGIANGALQIPGDGLPIVLLNDCQTIGGYAKPGVVPALDCGLLAQQLPGARVRFELADLATVQNERRLFERHYQCTRWRSCGQSLEWQ</sequence>
<evidence type="ECO:0000313" key="5">
    <source>
        <dbReference type="EMBL" id="KPQ30129.1"/>
    </source>
</evidence>
<dbReference type="InterPro" id="IPR052708">
    <property type="entry name" value="PxpC"/>
</dbReference>
<dbReference type="PANTHER" id="PTHR43309:SF4">
    <property type="entry name" value="CARBOXYLTRANSFERASE DOMAIN-CONTAINING PROTEIN"/>
    <property type="match status" value="1"/>
</dbReference>
<dbReference type="PATRIC" id="fig|1305731.5.peg.2572"/>
<dbReference type="EMBL" id="LJZQ01000003">
    <property type="protein sequence ID" value="KPQ30129.1"/>
    <property type="molecule type" value="Genomic_DNA"/>
</dbReference>
<dbReference type="InterPro" id="IPR003778">
    <property type="entry name" value="CT_A_B"/>
</dbReference>
<evidence type="ECO:0000313" key="6">
    <source>
        <dbReference type="Proteomes" id="UP000050416"/>
    </source>
</evidence>
<dbReference type="SMART" id="SM00797">
    <property type="entry name" value="AHS2"/>
    <property type="match status" value="1"/>
</dbReference>
<name>A0A0P8B9L9_9GAMM</name>
<gene>
    <name evidence="5" type="ORF">HLUCCX14_03325</name>
</gene>
<keyword evidence="2 5" id="KW-0378">Hydrolase</keyword>
<evidence type="ECO:0000256" key="1">
    <source>
        <dbReference type="ARBA" id="ARBA00022741"/>
    </source>
</evidence>
<reference evidence="5 6" key="1">
    <citation type="submission" date="2015-09" db="EMBL/GenBank/DDBJ databases">
        <title>Identification and resolution of microdiversity through metagenomic sequencing of parallel consortia.</title>
        <authorList>
            <person name="Nelson W.C."/>
            <person name="Romine M.F."/>
            <person name="Lindemann S.R."/>
        </authorList>
    </citation>
    <scope>NUCLEOTIDE SEQUENCE [LARGE SCALE GENOMIC DNA]</scope>
    <source>
        <strain evidence="5">HL-55</strain>
    </source>
</reference>
<evidence type="ECO:0000256" key="2">
    <source>
        <dbReference type="ARBA" id="ARBA00022801"/>
    </source>
</evidence>
<evidence type="ECO:0000259" key="4">
    <source>
        <dbReference type="SMART" id="SM00797"/>
    </source>
</evidence>
<comment type="caution">
    <text evidence="5">The sequence shown here is derived from an EMBL/GenBank/DDBJ whole genome shotgun (WGS) entry which is preliminary data.</text>
</comment>
<evidence type="ECO:0000256" key="3">
    <source>
        <dbReference type="ARBA" id="ARBA00022840"/>
    </source>
</evidence>
<dbReference type="InterPro" id="IPR029000">
    <property type="entry name" value="Cyclophilin-like_dom_sf"/>
</dbReference>
<dbReference type="Pfam" id="PF02626">
    <property type="entry name" value="CT_A_B"/>
    <property type="match status" value="1"/>
</dbReference>
<dbReference type="SUPFAM" id="SSF50891">
    <property type="entry name" value="Cyclophilin-like"/>
    <property type="match status" value="1"/>
</dbReference>
<keyword evidence="1" id="KW-0547">Nucleotide-binding</keyword>
<accession>A0A0P8B9L9</accession>
<dbReference type="STRING" id="1305731.GCA_000934705_01256"/>
<organism evidence="5 6">
    <name type="scientific">Marinobacter excellens HL-55</name>
    <dbReference type="NCBI Taxonomy" id="1305731"/>
    <lineage>
        <taxon>Bacteria</taxon>
        <taxon>Pseudomonadati</taxon>
        <taxon>Pseudomonadota</taxon>
        <taxon>Gammaproteobacteria</taxon>
        <taxon>Pseudomonadales</taxon>
        <taxon>Marinobacteraceae</taxon>
        <taxon>Marinobacter</taxon>
    </lineage>
</organism>
<proteinExistence type="predicted"/>
<dbReference type="AlphaFoldDB" id="A0A0P8B9L9"/>
<keyword evidence="3" id="KW-0067">ATP-binding</keyword>
<dbReference type="Proteomes" id="UP000050416">
    <property type="component" value="Unassembled WGS sequence"/>
</dbReference>
<dbReference type="GO" id="GO:0005524">
    <property type="term" value="F:ATP binding"/>
    <property type="evidence" value="ECO:0007669"/>
    <property type="project" value="UniProtKB-KW"/>
</dbReference>
<dbReference type="Gene3D" id="2.40.100.10">
    <property type="entry name" value="Cyclophilin-like"/>
    <property type="match status" value="1"/>
</dbReference>
<dbReference type="PANTHER" id="PTHR43309">
    <property type="entry name" value="5-OXOPROLINASE SUBUNIT C"/>
    <property type="match status" value="1"/>
</dbReference>